<name>A0AAE2CID7_9LAMI</name>
<protein>
    <submittedName>
        <fullName evidence="3">Uncharacterized protein</fullName>
    </submittedName>
</protein>
<keyword evidence="2" id="KW-0472">Membrane</keyword>
<gene>
    <name evidence="3" type="ORF">Salat_1893500</name>
</gene>
<reference evidence="3" key="1">
    <citation type="submission" date="2020-06" db="EMBL/GenBank/DDBJ databases">
        <authorList>
            <person name="Li T."/>
            <person name="Hu X."/>
            <person name="Zhang T."/>
            <person name="Song X."/>
            <person name="Zhang H."/>
            <person name="Dai N."/>
            <person name="Sheng W."/>
            <person name="Hou X."/>
            <person name="Wei L."/>
        </authorList>
    </citation>
    <scope>NUCLEOTIDE SEQUENCE</scope>
    <source>
        <strain evidence="3">3651</strain>
        <tissue evidence="3">Leaf</tissue>
    </source>
</reference>
<keyword evidence="2" id="KW-0812">Transmembrane</keyword>
<reference evidence="3" key="2">
    <citation type="journal article" date="2024" name="Plant">
        <title>Genomic evolution and insights into agronomic trait innovations of Sesamum species.</title>
        <authorList>
            <person name="Miao H."/>
            <person name="Wang L."/>
            <person name="Qu L."/>
            <person name="Liu H."/>
            <person name="Sun Y."/>
            <person name="Le M."/>
            <person name="Wang Q."/>
            <person name="Wei S."/>
            <person name="Zheng Y."/>
            <person name="Lin W."/>
            <person name="Duan Y."/>
            <person name="Cao H."/>
            <person name="Xiong S."/>
            <person name="Wang X."/>
            <person name="Wei L."/>
            <person name="Li C."/>
            <person name="Ma Q."/>
            <person name="Ju M."/>
            <person name="Zhao R."/>
            <person name="Li G."/>
            <person name="Mu C."/>
            <person name="Tian Q."/>
            <person name="Mei H."/>
            <person name="Zhang T."/>
            <person name="Gao T."/>
            <person name="Zhang H."/>
        </authorList>
    </citation>
    <scope>NUCLEOTIDE SEQUENCE</scope>
    <source>
        <strain evidence="3">3651</strain>
    </source>
</reference>
<evidence type="ECO:0000256" key="2">
    <source>
        <dbReference type="SAM" id="Phobius"/>
    </source>
</evidence>
<feature type="compositionally biased region" description="Basic and acidic residues" evidence="1">
    <location>
        <begin position="124"/>
        <end position="137"/>
    </location>
</feature>
<accession>A0AAE2CID7</accession>
<feature type="transmembrane region" description="Helical" evidence="2">
    <location>
        <begin position="43"/>
        <end position="67"/>
    </location>
</feature>
<evidence type="ECO:0000313" key="4">
    <source>
        <dbReference type="Proteomes" id="UP001293254"/>
    </source>
</evidence>
<proteinExistence type="predicted"/>
<keyword evidence="4" id="KW-1185">Reference proteome</keyword>
<feature type="region of interest" description="Disordered" evidence="1">
    <location>
        <begin position="124"/>
        <end position="144"/>
    </location>
</feature>
<comment type="caution">
    <text evidence="3">The sequence shown here is derived from an EMBL/GenBank/DDBJ whole genome shotgun (WGS) entry which is preliminary data.</text>
</comment>
<evidence type="ECO:0000256" key="1">
    <source>
        <dbReference type="SAM" id="MobiDB-lite"/>
    </source>
</evidence>
<dbReference type="AlphaFoldDB" id="A0AAE2CID7"/>
<evidence type="ECO:0000313" key="3">
    <source>
        <dbReference type="EMBL" id="KAK4423109.1"/>
    </source>
</evidence>
<keyword evidence="2" id="KW-1133">Transmembrane helix</keyword>
<sequence>MKLGDGGQRKPTKTFNVVVAATRWWPGHSLPAEGNAWFVADAVYVGVLVVVVNGGCCWWLSTVAAVVSRRGKAERWVDMSRWHALEVVFESLAINLKGSLLTVELDGPVGKNIFTTNGPLHLDRSLPENIRHNDSRPGKRQRHG</sequence>
<dbReference type="Proteomes" id="UP001293254">
    <property type="component" value="Unassembled WGS sequence"/>
</dbReference>
<dbReference type="EMBL" id="JACGWO010000007">
    <property type="protein sequence ID" value="KAK4423109.1"/>
    <property type="molecule type" value="Genomic_DNA"/>
</dbReference>
<organism evidence="3 4">
    <name type="scientific">Sesamum alatum</name>
    <dbReference type="NCBI Taxonomy" id="300844"/>
    <lineage>
        <taxon>Eukaryota</taxon>
        <taxon>Viridiplantae</taxon>
        <taxon>Streptophyta</taxon>
        <taxon>Embryophyta</taxon>
        <taxon>Tracheophyta</taxon>
        <taxon>Spermatophyta</taxon>
        <taxon>Magnoliopsida</taxon>
        <taxon>eudicotyledons</taxon>
        <taxon>Gunneridae</taxon>
        <taxon>Pentapetalae</taxon>
        <taxon>asterids</taxon>
        <taxon>lamiids</taxon>
        <taxon>Lamiales</taxon>
        <taxon>Pedaliaceae</taxon>
        <taxon>Sesamum</taxon>
    </lineage>
</organism>